<dbReference type="Proteomes" id="UP000828390">
    <property type="component" value="Unassembled WGS sequence"/>
</dbReference>
<keyword evidence="3" id="KW-1185">Reference proteome</keyword>
<gene>
    <name evidence="2" type="ORF">DPMN_065576</name>
</gene>
<evidence type="ECO:0000313" key="3">
    <source>
        <dbReference type="Proteomes" id="UP000828390"/>
    </source>
</evidence>
<feature type="region of interest" description="Disordered" evidence="1">
    <location>
        <begin position="101"/>
        <end position="123"/>
    </location>
</feature>
<accession>A0A9D3YW82</accession>
<proteinExistence type="predicted"/>
<evidence type="ECO:0000313" key="2">
    <source>
        <dbReference type="EMBL" id="KAH3706195.1"/>
    </source>
</evidence>
<reference evidence="2" key="2">
    <citation type="submission" date="2020-11" db="EMBL/GenBank/DDBJ databases">
        <authorList>
            <person name="McCartney M.A."/>
            <person name="Auch B."/>
            <person name="Kono T."/>
            <person name="Mallez S."/>
            <person name="Becker A."/>
            <person name="Gohl D.M."/>
            <person name="Silverstein K.A.T."/>
            <person name="Koren S."/>
            <person name="Bechman K.B."/>
            <person name="Herman A."/>
            <person name="Abrahante J.E."/>
            <person name="Garbe J."/>
        </authorList>
    </citation>
    <scope>NUCLEOTIDE SEQUENCE</scope>
    <source>
        <strain evidence="2">Duluth1</strain>
        <tissue evidence="2">Whole animal</tissue>
    </source>
</reference>
<comment type="caution">
    <text evidence="2">The sequence shown here is derived from an EMBL/GenBank/DDBJ whole genome shotgun (WGS) entry which is preliminary data.</text>
</comment>
<name>A0A9D3YW82_DREPO</name>
<protein>
    <submittedName>
        <fullName evidence="2">Uncharacterized protein</fullName>
    </submittedName>
</protein>
<reference evidence="2" key="1">
    <citation type="journal article" date="2019" name="bioRxiv">
        <title>The Genome of the Zebra Mussel, Dreissena polymorpha: A Resource for Invasive Species Research.</title>
        <authorList>
            <person name="McCartney M.A."/>
            <person name="Auch B."/>
            <person name="Kono T."/>
            <person name="Mallez S."/>
            <person name="Zhang Y."/>
            <person name="Obille A."/>
            <person name="Becker A."/>
            <person name="Abrahante J.E."/>
            <person name="Garbe J."/>
            <person name="Badalamenti J.P."/>
            <person name="Herman A."/>
            <person name="Mangelson H."/>
            <person name="Liachko I."/>
            <person name="Sullivan S."/>
            <person name="Sone E.D."/>
            <person name="Koren S."/>
            <person name="Silverstein K.A.T."/>
            <person name="Beckman K.B."/>
            <person name="Gohl D.M."/>
        </authorList>
    </citation>
    <scope>NUCLEOTIDE SEQUENCE</scope>
    <source>
        <strain evidence="2">Duluth1</strain>
        <tissue evidence="2">Whole animal</tissue>
    </source>
</reference>
<dbReference type="EMBL" id="JAIWYP010000014">
    <property type="protein sequence ID" value="KAH3706195.1"/>
    <property type="molecule type" value="Genomic_DNA"/>
</dbReference>
<sequence>MKPERWRTTVTTKKIQVFINTCLRKCSRSVGRTRFLTKNYWQKSNSPLKNASFRVINDGKDTPFAIMHPIQKRKYLIRNPLGNRKTGRSLKTWHRDLVADTTQVRKRGGSWRDSPSTETPGDS</sequence>
<dbReference type="AlphaFoldDB" id="A0A9D3YW82"/>
<evidence type="ECO:0000256" key="1">
    <source>
        <dbReference type="SAM" id="MobiDB-lite"/>
    </source>
</evidence>
<organism evidence="2 3">
    <name type="scientific">Dreissena polymorpha</name>
    <name type="common">Zebra mussel</name>
    <name type="synonym">Mytilus polymorpha</name>
    <dbReference type="NCBI Taxonomy" id="45954"/>
    <lineage>
        <taxon>Eukaryota</taxon>
        <taxon>Metazoa</taxon>
        <taxon>Spiralia</taxon>
        <taxon>Lophotrochozoa</taxon>
        <taxon>Mollusca</taxon>
        <taxon>Bivalvia</taxon>
        <taxon>Autobranchia</taxon>
        <taxon>Heteroconchia</taxon>
        <taxon>Euheterodonta</taxon>
        <taxon>Imparidentia</taxon>
        <taxon>Neoheterodontei</taxon>
        <taxon>Myida</taxon>
        <taxon>Dreissenoidea</taxon>
        <taxon>Dreissenidae</taxon>
        <taxon>Dreissena</taxon>
    </lineage>
</organism>
<feature type="compositionally biased region" description="Polar residues" evidence="1">
    <location>
        <begin position="113"/>
        <end position="123"/>
    </location>
</feature>